<proteinExistence type="predicted"/>
<sequence>MATYKKLSVSGFEEFDQAVKEHQGKTIFAYFSGSKDAEGKSWCPDCVEGPYSLHPSVALIFVMNSDLEPDFFFKFSVPND</sequence>
<name>A0A8J6GDL3_MICOH</name>
<dbReference type="EMBL" id="JAATJU010022200">
    <property type="protein sequence ID" value="KAH0511331.1"/>
    <property type="molecule type" value="Genomic_DNA"/>
</dbReference>
<dbReference type="InterPro" id="IPR036249">
    <property type="entry name" value="Thioredoxin-like_sf"/>
</dbReference>
<feature type="domain" description="Thioredoxin" evidence="2">
    <location>
        <begin position="9"/>
        <end position="49"/>
    </location>
</feature>
<comment type="caution">
    <text evidence="3">The sequence shown here is derived from an EMBL/GenBank/DDBJ whole genome shotgun (WGS) entry which is preliminary data.</text>
</comment>
<evidence type="ECO:0000256" key="1">
    <source>
        <dbReference type="ARBA" id="ARBA00016949"/>
    </source>
</evidence>
<evidence type="ECO:0000313" key="4">
    <source>
        <dbReference type="Proteomes" id="UP000710432"/>
    </source>
</evidence>
<accession>A0A8J6GDL3</accession>
<reference evidence="3" key="1">
    <citation type="submission" date="2020-03" db="EMBL/GenBank/DDBJ databases">
        <title>Studies in the Genomics of Life Span.</title>
        <authorList>
            <person name="Glass D."/>
        </authorList>
    </citation>
    <scope>NUCLEOTIDE SEQUENCE</scope>
    <source>
        <strain evidence="3">LTLLF</strain>
        <tissue evidence="3">Muscle</tissue>
    </source>
</reference>
<dbReference type="Proteomes" id="UP000710432">
    <property type="component" value="Unassembled WGS sequence"/>
</dbReference>
<dbReference type="SUPFAM" id="SSF52833">
    <property type="entry name" value="Thioredoxin-like"/>
    <property type="match status" value="1"/>
</dbReference>
<protein>
    <recommendedName>
        <fullName evidence="1">Thioredoxin domain-containing protein 17</fullName>
    </recommendedName>
</protein>
<dbReference type="Pfam" id="PF06110">
    <property type="entry name" value="TXD17-like_Trx"/>
    <property type="match status" value="1"/>
</dbReference>
<organism evidence="3 4">
    <name type="scientific">Microtus ochrogaster</name>
    <name type="common">Prairie vole</name>
    <dbReference type="NCBI Taxonomy" id="79684"/>
    <lineage>
        <taxon>Eukaryota</taxon>
        <taxon>Metazoa</taxon>
        <taxon>Chordata</taxon>
        <taxon>Craniata</taxon>
        <taxon>Vertebrata</taxon>
        <taxon>Euteleostomi</taxon>
        <taxon>Mammalia</taxon>
        <taxon>Eutheria</taxon>
        <taxon>Euarchontoglires</taxon>
        <taxon>Glires</taxon>
        <taxon>Rodentia</taxon>
        <taxon>Myomorpha</taxon>
        <taxon>Muroidea</taxon>
        <taxon>Cricetidae</taxon>
        <taxon>Arvicolinae</taxon>
        <taxon>Microtus</taxon>
    </lineage>
</organism>
<dbReference type="AlphaFoldDB" id="A0A8J6GDL3"/>
<evidence type="ECO:0000313" key="3">
    <source>
        <dbReference type="EMBL" id="KAH0511331.1"/>
    </source>
</evidence>
<dbReference type="InterPro" id="IPR010357">
    <property type="entry name" value="TXNDC17_dom"/>
</dbReference>
<dbReference type="Gene3D" id="3.40.30.10">
    <property type="entry name" value="Glutaredoxin"/>
    <property type="match status" value="1"/>
</dbReference>
<gene>
    <name evidence="3" type="ORF">LTLLF_147670</name>
</gene>
<evidence type="ECO:0000259" key="2">
    <source>
        <dbReference type="Pfam" id="PF06110"/>
    </source>
</evidence>